<keyword evidence="2" id="KW-1185">Reference proteome</keyword>
<proteinExistence type="predicted"/>
<sequence length="80" mass="8816">MHCPEAVCKWMALFRVIGDTAVDLELVPSVSLPCLFVSCLSLVHSVKVPLYLGHLTLEVRHPRAGLTSCYGYVHTGHNAR</sequence>
<dbReference type="EMBL" id="VSRR010031414">
    <property type="protein sequence ID" value="MPC70599.1"/>
    <property type="molecule type" value="Genomic_DNA"/>
</dbReference>
<protein>
    <submittedName>
        <fullName evidence="1">Uncharacterized protein</fullName>
    </submittedName>
</protein>
<reference evidence="1 2" key="1">
    <citation type="submission" date="2019-05" db="EMBL/GenBank/DDBJ databases">
        <title>Another draft genome of Portunus trituberculatus and its Hox gene families provides insights of decapod evolution.</title>
        <authorList>
            <person name="Jeong J.-H."/>
            <person name="Song I."/>
            <person name="Kim S."/>
            <person name="Choi T."/>
            <person name="Kim D."/>
            <person name="Ryu S."/>
            <person name="Kim W."/>
        </authorList>
    </citation>
    <scope>NUCLEOTIDE SEQUENCE [LARGE SCALE GENOMIC DNA]</scope>
    <source>
        <tissue evidence="1">Muscle</tissue>
    </source>
</reference>
<dbReference type="AlphaFoldDB" id="A0A5B7HLG6"/>
<evidence type="ECO:0000313" key="1">
    <source>
        <dbReference type="EMBL" id="MPC70599.1"/>
    </source>
</evidence>
<name>A0A5B7HLG6_PORTR</name>
<organism evidence="1 2">
    <name type="scientific">Portunus trituberculatus</name>
    <name type="common">Swimming crab</name>
    <name type="synonym">Neptunus trituberculatus</name>
    <dbReference type="NCBI Taxonomy" id="210409"/>
    <lineage>
        <taxon>Eukaryota</taxon>
        <taxon>Metazoa</taxon>
        <taxon>Ecdysozoa</taxon>
        <taxon>Arthropoda</taxon>
        <taxon>Crustacea</taxon>
        <taxon>Multicrustacea</taxon>
        <taxon>Malacostraca</taxon>
        <taxon>Eumalacostraca</taxon>
        <taxon>Eucarida</taxon>
        <taxon>Decapoda</taxon>
        <taxon>Pleocyemata</taxon>
        <taxon>Brachyura</taxon>
        <taxon>Eubrachyura</taxon>
        <taxon>Portunoidea</taxon>
        <taxon>Portunidae</taxon>
        <taxon>Portuninae</taxon>
        <taxon>Portunus</taxon>
    </lineage>
</organism>
<dbReference type="Proteomes" id="UP000324222">
    <property type="component" value="Unassembled WGS sequence"/>
</dbReference>
<evidence type="ECO:0000313" key="2">
    <source>
        <dbReference type="Proteomes" id="UP000324222"/>
    </source>
</evidence>
<comment type="caution">
    <text evidence="1">The sequence shown here is derived from an EMBL/GenBank/DDBJ whole genome shotgun (WGS) entry which is preliminary data.</text>
</comment>
<gene>
    <name evidence="1" type="ORF">E2C01_064853</name>
</gene>
<accession>A0A5B7HLG6</accession>